<sequence length="183" mass="19757">MISLDGAADALHPVELEVFRFPARPGVLVDRHPTSTSASEPTPNDAPGRDSQPGREGGLTFVPAHPHPPEAKARALATTTNSQALVICPRLTSPARTQLALAVARLLADQRHPATATRPVITCGIRPACAWESGTVILPHPVMVITQDAIQHRVVWELTHQRHLPAWPEDLRPRGARPIAATR</sequence>
<dbReference type="Proteomes" id="UP000604475">
    <property type="component" value="Unassembled WGS sequence"/>
</dbReference>
<organism evidence="2 3">
    <name type="scientific">Frankia nepalensis</name>
    <dbReference type="NCBI Taxonomy" id="1836974"/>
    <lineage>
        <taxon>Bacteria</taxon>
        <taxon>Bacillati</taxon>
        <taxon>Actinomycetota</taxon>
        <taxon>Actinomycetes</taxon>
        <taxon>Frankiales</taxon>
        <taxon>Frankiaceae</taxon>
        <taxon>Frankia</taxon>
    </lineage>
</organism>
<dbReference type="EMBL" id="JAEACQ010000123">
    <property type="protein sequence ID" value="MBL7626229.1"/>
    <property type="molecule type" value="Genomic_DNA"/>
</dbReference>
<keyword evidence="3" id="KW-1185">Reference proteome</keyword>
<reference evidence="2" key="1">
    <citation type="submission" date="2020-12" db="EMBL/GenBank/DDBJ databases">
        <title>Genomic characterization of non-nitrogen-fixing Frankia strains.</title>
        <authorList>
            <person name="Carlos-Shanley C."/>
            <person name="Guerra T."/>
            <person name="Hahn D."/>
        </authorList>
    </citation>
    <scope>NUCLEOTIDE SEQUENCE</scope>
    <source>
        <strain evidence="2">CN6</strain>
    </source>
</reference>
<accession>A0A937RF26</accession>
<dbReference type="RefSeq" id="WP_202998744.1">
    <property type="nucleotide sequence ID" value="NZ_JADWYU010000142.1"/>
</dbReference>
<feature type="region of interest" description="Disordered" evidence="1">
    <location>
        <begin position="29"/>
        <end position="69"/>
    </location>
</feature>
<evidence type="ECO:0000256" key="1">
    <source>
        <dbReference type="SAM" id="MobiDB-lite"/>
    </source>
</evidence>
<dbReference type="AlphaFoldDB" id="A0A937RF26"/>
<evidence type="ECO:0000313" key="2">
    <source>
        <dbReference type="EMBL" id="MBL7626229.1"/>
    </source>
</evidence>
<proteinExistence type="predicted"/>
<comment type="caution">
    <text evidence="2">The sequence shown here is derived from an EMBL/GenBank/DDBJ whole genome shotgun (WGS) entry which is preliminary data.</text>
</comment>
<name>A0A937RF26_9ACTN</name>
<evidence type="ECO:0000313" key="3">
    <source>
        <dbReference type="Proteomes" id="UP000604475"/>
    </source>
</evidence>
<protein>
    <submittedName>
        <fullName evidence="2">Uncharacterized protein</fullName>
    </submittedName>
</protein>
<gene>
    <name evidence="2" type="ORF">I7412_03365</name>
</gene>